<proteinExistence type="inferred from homology"/>
<protein>
    <recommendedName>
        <fullName evidence="5">Tcp11-domain-containing protein</fullName>
    </recommendedName>
</protein>
<feature type="region of interest" description="Disordered" evidence="2">
    <location>
        <begin position="555"/>
        <end position="580"/>
    </location>
</feature>
<evidence type="ECO:0000313" key="3">
    <source>
        <dbReference type="EMBL" id="KAG9322922.1"/>
    </source>
</evidence>
<feature type="compositionally biased region" description="Basic residues" evidence="2">
    <location>
        <begin position="51"/>
        <end position="73"/>
    </location>
</feature>
<feature type="compositionally biased region" description="Low complexity" evidence="2">
    <location>
        <begin position="687"/>
        <end position="710"/>
    </location>
</feature>
<evidence type="ECO:0008006" key="5">
    <source>
        <dbReference type="Google" id="ProtNLM"/>
    </source>
</evidence>
<dbReference type="EMBL" id="JAIFTL010000123">
    <property type="protein sequence ID" value="KAG9322922.1"/>
    <property type="molecule type" value="Genomic_DNA"/>
</dbReference>
<organism evidence="3 4">
    <name type="scientific">Mortierella alpina</name>
    <name type="common">Oleaginous fungus</name>
    <name type="synonym">Mortierella renispora</name>
    <dbReference type="NCBI Taxonomy" id="64518"/>
    <lineage>
        <taxon>Eukaryota</taxon>
        <taxon>Fungi</taxon>
        <taxon>Fungi incertae sedis</taxon>
        <taxon>Mucoromycota</taxon>
        <taxon>Mortierellomycotina</taxon>
        <taxon>Mortierellomycetes</taxon>
        <taxon>Mortierellales</taxon>
        <taxon>Mortierellaceae</taxon>
        <taxon>Mortierella</taxon>
    </lineage>
</organism>
<feature type="region of interest" description="Disordered" evidence="2">
    <location>
        <begin position="748"/>
        <end position="767"/>
    </location>
</feature>
<evidence type="ECO:0000313" key="4">
    <source>
        <dbReference type="Proteomes" id="UP000717515"/>
    </source>
</evidence>
<feature type="compositionally biased region" description="Acidic residues" evidence="2">
    <location>
        <begin position="152"/>
        <end position="164"/>
    </location>
</feature>
<feature type="compositionally biased region" description="Low complexity" evidence="2">
    <location>
        <begin position="1203"/>
        <end position="1224"/>
    </location>
</feature>
<feature type="region of interest" description="Disordered" evidence="2">
    <location>
        <begin position="49"/>
        <end position="73"/>
    </location>
</feature>
<dbReference type="Pfam" id="PF05794">
    <property type="entry name" value="Tcp11"/>
    <property type="match status" value="1"/>
</dbReference>
<gene>
    <name evidence="3" type="ORF">KVV02_003461</name>
</gene>
<feature type="region of interest" description="Disordered" evidence="2">
    <location>
        <begin position="1055"/>
        <end position="1088"/>
    </location>
</feature>
<dbReference type="GO" id="GO:0010737">
    <property type="term" value="P:protein kinase A signaling"/>
    <property type="evidence" value="ECO:0007669"/>
    <property type="project" value="TreeGrafter"/>
</dbReference>
<evidence type="ECO:0000256" key="2">
    <source>
        <dbReference type="SAM" id="MobiDB-lite"/>
    </source>
</evidence>
<feature type="region of interest" description="Disordered" evidence="2">
    <location>
        <begin position="134"/>
        <end position="165"/>
    </location>
</feature>
<dbReference type="Proteomes" id="UP000717515">
    <property type="component" value="Unassembled WGS sequence"/>
</dbReference>
<dbReference type="InterPro" id="IPR008862">
    <property type="entry name" value="Tcp11"/>
</dbReference>
<feature type="region of interest" description="Disordered" evidence="2">
    <location>
        <begin position="1334"/>
        <end position="1362"/>
    </location>
</feature>
<evidence type="ECO:0000256" key="1">
    <source>
        <dbReference type="ARBA" id="ARBA00010954"/>
    </source>
</evidence>
<feature type="region of interest" description="Disordered" evidence="2">
    <location>
        <begin position="263"/>
        <end position="304"/>
    </location>
</feature>
<accession>A0A9P8A224</accession>
<feature type="region of interest" description="Disordered" evidence="2">
    <location>
        <begin position="687"/>
        <end position="741"/>
    </location>
</feature>
<name>A0A9P8A224_MORAP</name>
<feature type="compositionally biased region" description="Polar residues" evidence="2">
    <location>
        <begin position="23"/>
        <end position="32"/>
    </location>
</feature>
<feature type="compositionally biased region" description="Low complexity" evidence="2">
    <location>
        <begin position="1349"/>
        <end position="1362"/>
    </location>
</feature>
<feature type="compositionally biased region" description="Polar residues" evidence="2">
    <location>
        <begin position="98"/>
        <end position="108"/>
    </location>
</feature>
<feature type="compositionally biased region" description="Low complexity" evidence="2">
    <location>
        <begin position="291"/>
        <end position="304"/>
    </location>
</feature>
<feature type="region of interest" description="Disordered" evidence="2">
    <location>
        <begin position="1203"/>
        <end position="1225"/>
    </location>
</feature>
<feature type="compositionally biased region" description="Low complexity" evidence="2">
    <location>
        <begin position="1058"/>
        <end position="1086"/>
    </location>
</feature>
<feature type="region of interest" description="Disordered" evidence="2">
    <location>
        <begin position="774"/>
        <end position="805"/>
    </location>
</feature>
<comment type="caution">
    <text evidence="3">The sequence shown here is derived from an EMBL/GenBank/DDBJ whole genome shotgun (WGS) entry which is preliminary data.</text>
</comment>
<sequence length="1362" mass="149565">MPTPVSAPSFILLETEDHPPPSQTRLRTTSPHTAALDHAVVGLRRFTISRDRHHHPHPSPHKRRGRPANSRVRGKHGIVKAISSYARTGYHRSVARCGNSQHNDSASSEGHPCSKETRTTLLRSYMQSRRLRLRQRLSRQPQDGLLDSSDMSFDEDEALDDPTDDDAKVFLSDPEQHRRQMWELEQRLLEKTESATKSRSHFLMERRVSAGERVDHVQRVVQRRRTEQEIRQHKVRDELEQKMMRAMARRKEFLEAAIENDPSRRFRRKSASSSSSNAGVVSDRTRDRVRGSSSFSVAVAGSGSEPLSFRRTMAGHSAAPTTTSLIIHNKTALVTATTPNITERGQDEERGPKNSGRMDIMNQKSPLTSMTTRSISPSTAANDLILDDSIIKSSPSDIDGGGASVDNLGLERTTVWAQRRVRTRLVQKASHEYMRAIGGSHQRVLAMGFEDLARLLHSNKALVQAAVRFLKYSSQLAQMDLEPSQRTKRAHKNPGRVLLSMYMVLAHPNQIRSPSETSASATGHHDDDAFEALVESSKALLEALQTWMAANLKPHDDTTTRTENGNDSATRVSHSTAADSQRNAALVRNFDQAWTSYFVFFEAWKNKDARRLLETLLEHARQLEALWRTVQSDAMARVEWQPRIEEQRRDLRAKAGQLAGPSGVARLDSAFADFVTTTTTNTAVAAAAETNSPTSNNSSSSAAVSLTRASPTTENAVMEETLTSTPGAKKRQRNASVSQPDIVMASADQASDTLATATRSTDSSLMAKGNTDFNAAQEPLSKKPATANPSAGTSTAKKTAKETTADGHLTFELPIGSAKPEKWSNLRMLHEVALDPSLRIEQAPQGPDTDLVQRIEAMATKAYFDSIREDAAKGELGKWIPSILTSIRMQLLEMVPPGSATAHRVAEAFDLEFVQQQVDRKVYDVKAALEGVLDIMSKLCAPIRDVSIRQLQEDLQQVSQHPFQTQQETSSSNTPTPKYTATSVSPKDLVSVLQGILELLEQMLMDMANFRLIAARPKLEQQAIPYEQDAFKTMLEDGETSLEATTTWLQTSATRFLSSKSTSPPSSPSETATSSSGSGSPGSASAKNGNRHYEVFANAVLDLLFSKKAVETLDKNEFPETFELDRMRLTRYQNEIQALLLVAVMMNMAFNSAPLVKTGEWSEELKSTLFKLMELSGTTKGQFADAIIEAKEKALLVAARSGSSSSSSSSTSSPNPCSPTPASSISASQLLMTEDRKRSLHTSIAKAVSFDSPLYSVIAQRVRKVLERYLTSTSASGGMPDRAALNKIGLGFLEGELEVIAKPIRFLVKYNAKVYQQWYDPILAKALAQASETLSKASTEAPPAPAPAPASASSSSSSCDSV</sequence>
<feature type="compositionally biased region" description="Polar residues" evidence="2">
    <location>
        <begin position="748"/>
        <end position="764"/>
    </location>
</feature>
<dbReference type="PANTHER" id="PTHR12832:SF11">
    <property type="entry name" value="LD23868P"/>
    <property type="match status" value="1"/>
</dbReference>
<feature type="compositionally biased region" description="Polar residues" evidence="2">
    <location>
        <begin position="561"/>
        <end position="580"/>
    </location>
</feature>
<feature type="region of interest" description="Disordered" evidence="2">
    <location>
        <begin position="96"/>
        <end position="118"/>
    </location>
</feature>
<dbReference type="PANTHER" id="PTHR12832">
    <property type="entry name" value="TESTIS-SPECIFIC PROTEIN PBS13 T-COMPLEX 11"/>
    <property type="match status" value="1"/>
</dbReference>
<feature type="compositionally biased region" description="Polar residues" evidence="2">
    <location>
        <begin position="711"/>
        <end position="726"/>
    </location>
</feature>
<feature type="region of interest" description="Disordered" evidence="2">
    <location>
        <begin position="957"/>
        <end position="984"/>
    </location>
</feature>
<feature type="region of interest" description="Disordered" evidence="2">
    <location>
        <begin position="1"/>
        <end position="32"/>
    </location>
</feature>
<comment type="similarity">
    <text evidence="1">Belongs to the TCP11 family.</text>
</comment>
<reference evidence="3" key="1">
    <citation type="submission" date="2021-07" db="EMBL/GenBank/DDBJ databases">
        <title>Draft genome of Mortierella alpina, strain LL118, isolated from an aspen leaf litter sample.</title>
        <authorList>
            <person name="Yang S."/>
            <person name="Vinatzer B.A."/>
        </authorList>
    </citation>
    <scope>NUCLEOTIDE SEQUENCE</scope>
    <source>
        <strain evidence="3">LL118</strain>
    </source>
</reference>